<keyword evidence="2" id="KW-0472">Membrane</keyword>
<comment type="caution">
    <text evidence="3">The sequence shown here is derived from an EMBL/GenBank/DDBJ whole genome shotgun (WGS) entry which is preliminary data.</text>
</comment>
<dbReference type="OrthoDB" id="428429at2"/>
<organism evidence="3 4">
    <name type="scientific">Gloeocapsopsis dulcis AAB1 = 1H9</name>
    <dbReference type="NCBI Taxonomy" id="1433147"/>
    <lineage>
        <taxon>Bacteria</taxon>
        <taxon>Bacillati</taxon>
        <taxon>Cyanobacteriota</taxon>
        <taxon>Cyanophyceae</taxon>
        <taxon>Oscillatoriophycideae</taxon>
        <taxon>Chroococcales</taxon>
        <taxon>Chroococcaceae</taxon>
        <taxon>Gloeocapsopsis</taxon>
        <taxon>Gloeocapsopsis dulcis</taxon>
    </lineage>
</organism>
<evidence type="ECO:0000313" key="4">
    <source>
        <dbReference type="Proteomes" id="UP000441797"/>
    </source>
</evidence>
<keyword evidence="2" id="KW-0812">Transmembrane</keyword>
<sequence length="78" mass="8495">MKSDESQAPKTENNVPVAKNTTSHYNPASKSEPLTQVQADSVITREDMPNLGFRITVTAIAIGIILFIIGTYYGIINV</sequence>
<reference evidence="3 4" key="1">
    <citation type="journal article" date="2019" name="Front. Microbiol.">
        <title>Genomic Features for Desiccation Tolerance and Sugar Biosynthesis in the Extremophile Gloeocapsopsis sp. UTEX B3054.</title>
        <authorList>
            <person name="Urrejola C."/>
            <person name="Alcorta J."/>
            <person name="Salas L."/>
            <person name="Vasquez M."/>
            <person name="Polz M.F."/>
            <person name="Vicuna R."/>
            <person name="Diez B."/>
        </authorList>
    </citation>
    <scope>NUCLEOTIDE SEQUENCE [LARGE SCALE GENOMIC DNA]</scope>
    <source>
        <strain evidence="3 4">1H9</strain>
    </source>
</reference>
<dbReference type="AlphaFoldDB" id="A0A6N8FSJ9"/>
<dbReference type="Proteomes" id="UP000441797">
    <property type="component" value="Unassembled WGS sequence"/>
</dbReference>
<keyword evidence="2" id="KW-1133">Transmembrane helix</keyword>
<gene>
    <name evidence="3" type="ORF">BWI75_05055</name>
</gene>
<evidence type="ECO:0000256" key="1">
    <source>
        <dbReference type="SAM" id="MobiDB-lite"/>
    </source>
</evidence>
<keyword evidence="4" id="KW-1185">Reference proteome</keyword>
<name>A0A6N8FSJ9_9CHRO</name>
<feature type="transmembrane region" description="Helical" evidence="2">
    <location>
        <begin position="51"/>
        <end position="75"/>
    </location>
</feature>
<dbReference type="RefSeq" id="WP_105218544.1">
    <property type="nucleotide sequence ID" value="NZ_CAWNSU010000117.1"/>
</dbReference>
<proteinExistence type="predicted"/>
<accession>A0A6N8FSJ9</accession>
<dbReference type="EMBL" id="NAPY01000005">
    <property type="protein sequence ID" value="MUL35734.1"/>
    <property type="molecule type" value="Genomic_DNA"/>
</dbReference>
<feature type="compositionally biased region" description="Polar residues" evidence="1">
    <location>
        <begin position="8"/>
        <end position="35"/>
    </location>
</feature>
<evidence type="ECO:0000256" key="2">
    <source>
        <dbReference type="SAM" id="Phobius"/>
    </source>
</evidence>
<feature type="region of interest" description="Disordered" evidence="1">
    <location>
        <begin position="1"/>
        <end position="35"/>
    </location>
</feature>
<evidence type="ECO:0000313" key="3">
    <source>
        <dbReference type="EMBL" id="MUL35734.1"/>
    </source>
</evidence>
<protein>
    <submittedName>
        <fullName evidence="3">Uncharacterized protein</fullName>
    </submittedName>
</protein>